<dbReference type="Gene3D" id="3.40.50.720">
    <property type="entry name" value="NAD(P)-binding Rossmann-like Domain"/>
    <property type="match status" value="1"/>
</dbReference>
<dbReference type="InterPro" id="IPR036291">
    <property type="entry name" value="NAD(P)-bd_dom_sf"/>
</dbReference>
<dbReference type="AlphaFoldDB" id="A0A383A3K4"/>
<evidence type="ECO:0000313" key="1">
    <source>
        <dbReference type="EMBL" id="SVE02213.1"/>
    </source>
</evidence>
<dbReference type="EMBL" id="UINC01188815">
    <property type="protein sequence ID" value="SVE02213.1"/>
    <property type="molecule type" value="Genomic_DNA"/>
</dbReference>
<feature type="non-terminal residue" evidence="1">
    <location>
        <position position="73"/>
    </location>
</feature>
<name>A0A383A3K4_9ZZZZ</name>
<accession>A0A383A3K4</accession>
<protein>
    <submittedName>
        <fullName evidence="1">Uncharacterized protein</fullName>
    </submittedName>
</protein>
<organism evidence="1">
    <name type="scientific">marine metagenome</name>
    <dbReference type="NCBI Taxonomy" id="408172"/>
    <lineage>
        <taxon>unclassified sequences</taxon>
        <taxon>metagenomes</taxon>
        <taxon>ecological metagenomes</taxon>
    </lineage>
</organism>
<dbReference type="SUPFAM" id="SSF51735">
    <property type="entry name" value="NAD(P)-binding Rossmann-fold domains"/>
    <property type="match status" value="1"/>
</dbReference>
<proteinExistence type="predicted"/>
<gene>
    <name evidence="1" type="ORF">METZ01_LOCUS455067</name>
</gene>
<sequence>MEQPPKSVAITGASGYVGARLLRKLEDEEDISKLVAIDTLPPTVPIRNMAAYRMSVIKPIDDALSRHNVSTVV</sequence>
<reference evidence="1" key="1">
    <citation type="submission" date="2018-05" db="EMBL/GenBank/DDBJ databases">
        <authorList>
            <person name="Lanie J.A."/>
            <person name="Ng W.-L."/>
            <person name="Kazmierczak K.M."/>
            <person name="Andrzejewski T.M."/>
            <person name="Davidsen T.M."/>
            <person name="Wayne K.J."/>
            <person name="Tettelin H."/>
            <person name="Glass J.I."/>
            <person name="Rusch D."/>
            <person name="Podicherti R."/>
            <person name="Tsui H.-C.T."/>
            <person name="Winkler M.E."/>
        </authorList>
    </citation>
    <scope>NUCLEOTIDE SEQUENCE</scope>
</reference>